<dbReference type="AlphaFoldDB" id="A0A8J8NZU6"/>
<dbReference type="GO" id="GO:0043138">
    <property type="term" value="F:3'-5' DNA helicase activity"/>
    <property type="evidence" value="ECO:0007669"/>
    <property type="project" value="UniProtKB-EC"/>
</dbReference>
<dbReference type="SUPFAM" id="SSF52540">
    <property type="entry name" value="P-loop containing nucleoside triphosphate hydrolases"/>
    <property type="match status" value="1"/>
</dbReference>
<dbReference type="PANTHER" id="PTHR11070">
    <property type="entry name" value="UVRD / RECB / PCRA DNA HELICASE FAMILY MEMBER"/>
    <property type="match status" value="1"/>
</dbReference>
<evidence type="ECO:0000256" key="8">
    <source>
        <dbReference type="ARBA" id="ARBA00034617"/>
    </source>
</evidence>
<proteinExistence type="inferred from homology"/>
<dbReference type="InterPro" id="IPR027417">
    <property type="entry name" value="P-loop_NTPase"/>
</dbReference>
<dbReference type="PROSITE" id="PS51217">
    <property type="entry name" value="UVRD_HELICASE_CTER"/>
    <property type="match status" value="1"/>
</dbReference>
<dbReference type="InterPro" id="IPR013986">
    <property type="entry name" value="DExx_box_DNA_helicase_dom_sf"/>
</dbReference>
<evidence type="ECO:0000256" key="5">
    <source>
        <dbReference type="ARBA" id="ARBA00022840"/>
    </source>
</evidence>
<keyword evidence="6" id="KW-0238">DNA-binding</keyword>
<dbReference type="EMBL" id="RRYP01004180">
    <property type="protein sequence ID" value="TNV83096.1"/>
    <property type="molecule type" value="Genomic_DNA"/>
</dbReference>
<comment type="similarity">
    <text evidence="1">Belongs to the helicase family. UvrD subfamily.</text>
</comment>
<dbReference type="EC" id="5.6.2.4" evidence="9"/>
<protein>
    <recommendedName>
        <fullName evidence="9">DNA 3'-5' helicase</fullName>
        <ecNumber evidence="9">5.6.2.4</ecNumber>
    </recommendedName>
</protein>
<evidence type="ECO:0000256" key="2">
    <source>
        <dbReference type="ARBA" id="ARBA00022741"/>
    </source>
</evidence>
<feature type="compositionally biased region" description="Basic and acidic residues" evidence="13">
    <location>
        <begin position="1"/>
        <end position="15"/>
    </location>
</feature>
<dbReference type="PROSITE" id="PS51198">
    <property type="entry name" value="UVRD_HELICASE_ATP_BIND"/>
    <property type="match status" value="1"/>
</dbReference>
<feature type="domain" description="UvrD-like helicase ATP-binding" evidence="14">
    <location>
        <begin position="52"/>
        <end position="360"/>
    </location>
</feature>
<dbReference type="Proteomes" id="UP000785679">
    <property type="component" value="Unassembled WGS sequence"/>
</dbReference>
<dbReference type="InterPro" id="IPR014017">
    <property type="entry name" value="DNA_helicase_UvrD-like_C"/>
</dbReference>
<dbReference type="GO" id="GO:0000725">
    <property type="term" value="P:recombinational repair"/>
    <property type="evidence" value="ECO:0007669"/>
    <property type="project" value="TreeGrafter"/>
</dbReference>
<dbReference type="Gene3D" id="1.10.10.160">
    <property type="match status" value="1"/>
</dbReference>
<dbReference type="OrthoDB" id="313343at2759"/>
<evidence type="ECO:0000256" key="3">
    <source>
        <dbReference type="ARBA" id="ARBA00022801"/>
    </source>
</evidence>
<name>A0A8J8NZU6_HALGN</name>
<evidence type="ECO:0000256" key="12">
    <source>
        <dbReference type="SAM" id="Coils"/>
    </source>
</evidence>
<evidence type="ECO:0000256" key="13">
    <source>
        <dbReference type="SAM" id="MobiDB-lite"/>
    </source>
</evidence>
<keyword evidence="5 11" id="KW-0067">ATP-binding</keyword>
<dbReference type="GO" id="GO:0016787">
    <property type="term" value="F:hydrolase activity"/>
    <property type="evidence" value="ECO:0007669"/>
    <property type="project" value="UniProtKB-UniRule"/>
</dbReference>
<feature type="binding site" evidence="11">
    <location>
        <begin position="73"/>
        <end position="80"/>
    </location>
    <ligand>
        <name>ATP</name>
        <dbReference type="ChEBI" id="CHEBI:30616"/>
    </ligand>
</feature>
<dbReference type="InterPro" id="IPR014016">
    <property type="entry name" value="UvrD-like_ATP-bd"/>
</dbReference>
<comment type="catalytic activity">
    <reaction evidence="10">
        <text>ATP + H2O = ADP + phosphate + H(+)</text>
        <dbReference type="Rhea" id="RHEA:13065"/>
        <dbReference type="ChEBI" id="CHEBI:15377"/>
        <dbReference type="ChEBI" id="CHEBI:15378"/>
        <dbReference type="ChEBI" id="CHEBI:30616"/>
        <dbReference type="ChEBI" id="CHEBI:43474"/>
        <dbReference type="ChEBI" id="CHEBI:456216"/>
        <dbReference type="EC" id="5.6.2.4"/>
    </reaction>
</comment>
<dbReference type="Gene3D" id="1.10.486.10">
    <property type="entry name" value="PCRA, domain 4"/>
    <property type="match status" value="1"/>
</dbReference>
<evidence type="ECO:0000256" key="10">
    <source>
        <dbReference type="ARBA" id="ARBA00048988"/>
    </source>
</evidence>
<accession>A0A8J8NZU6</accession>
<organism evidence="16 17">
    <name type="scientific">Halteria grandinella</name>
    <dbReference type="NCBI Taxonomy" id="5974"/>
    <lineage>
        <taxon>Eukaryota</taxon>
        <taxon>Sar</taxon>
        <taxon>Alveolata</taxon>
        <taxon>Ciliophora</taxon>
        <taxon>Intramacronucleata</taxon>
        <taxon>Spirotrichea</taxon>
        <taxon>Stichotrichia</taxon>
        <taxon>Sporadotrichida</taxon>
        <taxon>Halteriidae</taxon>
        <taxon>Halteria</taxon>
    </lineage>
</organism>
<evidence type="ECO:0000259" key="14">
    <source>
        <dbReference type="PROSITE" id="PS51198"/>
    </source>
</evidence>
<sequence>MEQHPLRYIKVEHPEANPAQIHETSTDEDNQEDYKTDEEDTFPQLDKDILLKDLNKMQRKAARYVKKPLLILAGVGTGKTETLMRKYAYLIGHLRYDPSNILSVTFTNKAAKEMKHRAAKILNCPYKRLKEGWISTFHSLSLRILKEHSNYKLVGLKDEFHILDPPDQKKLLKELLKEDIATSRLLMDIVLKMKREKGDTSMVKQVPYGKICKSIDKFKNFCIFPEDPNFEKMKFKDFDTAVFRTVYKPYQELLLQRNSVDYGDLIQHSIDLFLRHPLILHQYQEQFKYILVDEVQDLNKNQQKWLTTLVGDKPEKLSCVGDDDQMIYGFRGATGEFILNFDKIYPNAKIIKLEQNYRSTKQILLATNNLISHNKKRHGKSLWTDNEEGKAVKIQQYYDDAEEIAKICDYVKSLNEGTERARLSDIAILTRTNKDAQLFEPVLIQQNIPYELHPNAHKFLDRKEVKIAFSYLLLLGRSNDSIAFQNVLSSLDGFGETTVLNLVECHKKSGLSLREVCEMVLQGKPIPCKASTSPKLEMAEIKIEQQQPKGGAGEEKKKSQQNSLTSFIKKRGAESLLEGIEQETKSFVLDKVYRKATPSEQILVKQEAVKTETKLVKLQQKQKDNLQKLMQKIKQYKNAKNEEELIIYATNVGLYDFVKNKCPKDKDCMILIQNVESLIRLAASFESMNDFYDQVALFAGETSSDNFPVKDSIKILTIHSSKGLEWKYVFLPGWIKGKLPMGGFSGETAAQQDTLEEERRIAFVGITRAKKFVHISHYRQRVANSFSFQGTGIVPQPSEFIQQISMAAKKPEK</sequence>
<dbReference type="InterPro" id="IPR000212">
    <property type="entry name" value="DNA_helicase_UvrD/REP"/>
</dbReference>
<keyword evidence="3 11" id="KW-0378">Hydrolase</keyword>
<keyword evidence="4 11" id="KW-0347">Helicase</keyword>
<keyword evidence="7" id="KW-0413">Isomerase</keyword>
<gene>
    <name evidence="16" type="ORF">FGO68_gene12902</name>
</gene>
<reference evidence="16" key="1">
    <citation type="submission" date="2019-06" db="EMBL/GenBank/DDBJ databases">
        <authorList>
            <person name="Zheng W."/>
        </authorList>
    </citation>
    <scope>NUCLEOTIDE SEQUENCE</scope>
    <source>
        <strain evidence="16">QDHG01</strain>
    </source>
</reference>
<keyword evidence="17" id="KW-1185">Reference proteome</keyword>
<feature type="coiled-coil region" evidence="12">
    <location>
        <begin position="619"/>
        <end position="646"/>
    </location>
</feature>
<evidence type="ECO:0000256" key="7">
    <source>
        <dbReference type="ARBA" id="ARBA00023235"/>
    </source>
</evidence>
<evidence type="ECO:0000256" key="6">
    <source>
        <dbReference type="ARBA" id="ARBA00023125"/>
    </source>
</evidence>
<evidence type="ECO:0000256" key="1">
    <source>
        <dbReference type="ARBA" id="ARBA00009922"/>
    </source>
</evidence>
<dbReference type="GO" id="GO:0003677">
    <property type="term" value="F:DNA binding"/>
    <property type="evidence" value="ECO:0007669"/>
    <property type="project" value="UniProtKB-KW"/>
</dbReference>
<comment type="caution">
    <text evidence="16">The sequence shown here is derived from an EMBL/GenBank/DDBJ whole genome shotgun (WGS) entry which is preliminary data.</text>
</comment>
<dbReference type="GO" id="GO:0033202">
    <property type="term" value="C:DNA helicase complex"/>
    <property type="evidence" value="ECO:0007669"/>
    <property type="project" value="TreeGrafter"/>
</dbReference>
<feature type="region of interest" description="Disordered" evidence="13">
    <location>
        <begin position="545"/>
        <end position="564"/>
    </location>
</feature>
<dbReference type="Pfam" id="PF13361">
    <property type="entry name" value="UvrD_C"/>
    <property type="match status" value="1"/>
</dbReference>
<evidence type="ECO:0000259" key="15">
    <source>
        <dbReference type="PROSITE" id="PS51217"/>
    </source>
</evidence>
<comment type="catalytic activity">
    <reaction evidence="8">
        <text>Couples ATP hydrolysis with the unwinding of duplex DNA by translocating in the 3'-5' direction.</text>
        <dbReference type="EC" id="5.6.2.4"/>
    </reaction>
</comment>
<dbReference type="Gene3D" id="3.40.50.300">
    <property type="entry name" value="P-loop containing nucleotide triphosphate hydrolases"/>
    <property type="match status" value="2"/>
</dbReference>
<dbReference type="PANTHER" id="PTHR11070:SF2">
    <property type="entry name" value="ATP-DEPENDENT DNA HELICASE SRS2"/>
    <property type="match status" value="1"/>
</dbReference>
<evidence type="ECO:0000256" key="11">
    <source>
        <dbReference type="PROSITE-ProRule" id="PRU00560"/>
    </source>
</evidence>
<dbReference type="Gene3D" id="3.30.160.800">
    <property type="match status" value="1"/>
</dbReference>
<evidence type="ECO:0000313" key="17">
    <source>
        <dbReference type="Proteomes" id="UP000785679"/>
    </source>
</evidence>
<feature type="region of interest" description="Disordered" evidence="13">
    <location>
        <begin position="1"/>
        <end position="39"/>
    </location>
</feature>
<dbReference type="CDD" id="cd17932">
    <property type="entry name" value="DEXQc_UvrD"/>
    <property type="match status" value="1"/>
</dbReference>
<dbReference type="GO" id="GO:0005829">
    <property type="term" value="C:cytosol"/>
    <property type="evidence" value="ECO:0007669"/>
    <property type="project" value="TreeGrafter"/>
</dbReference>
<keyword evidence="12" id="KW-0175">Coiled coil</keyword>
<dbReference type="GO" id="GO:0005524">
    <property type="term" value="F:ATP binding"/>
    <property type="evidence" value="ECO:0007669"/>
    <property type="project" value="UniProtKB-UniRule"/>
</dbReference>
<feature type="compositionally biased region" description="Acidic residues" evidence="13">
    <location>
        <begin position="26"/>
        <end position="39"/>
    </location>
</feature>
<evidence type="ECO:0000256" key="4">
    <source>
        <dbReference type="ARBA" id="ARBA00022806"/>
    </source>
</evidence>
<evidence type="ECO:0000313" key="16">
    <source>
        <dbReference type="EMBL" id="TNV83096.1"/>
    </source>
</evidence>
<keyword evidence="2 11" id="KW-0547">Nucleotide-binding</keyword>
<feature type="domain" description="UvrD-like helicase C-terminal" evidence="15">
    <location>
        <begin position="361"/>
        <end position="723"/>
    </location>
</feature>
<dbReference type="Pfam" id="PF00580">
    <property type="entry name" value="UvrD-helicase"/>
    <property type="match status" value="1"/>
</dbReference>
<dbReference type="CDD" id="cd18807">
    <property type="entry name" value="SF1_C_UvrD"/>
    <property type="match status" value="1"/>
</dbReference>
<evidence type="ECO:0000256" key="9">
    <source>
        <dbReference type="ARBA" id="ARBA00034808"/>
    </source>
</evidence>